<dbReference type="GO" id="GO:0015661">
    <property type="term" value="F:L-lysine efflux transmembrane transporter activity"/>
    <property type="evidence" value="ECO:0007669"/>
    <property type="project" value="InterPro"/>
</dbReference>
<reference evidence="2 3" key="1">
    <citation type="submission" date="2016-08" db="EMBL/GenBank/DDBJ databases">
        <title>Novel Firmicutes and Novel Genomes.</title>
        <authorList>
            <person name="Poppleton D.I."/>
            <person name="Gribaldo S."/>
        </authorList>
    </citation>
    <scope>NUCLEOTIDE SEQUENCE [LARGE SCALE GENOMIC DNA]</scope>
    <source>
        <strain evidence="2 3">CTT3</strain>
    </source>
</reference>
<evidence type="ECO:0008006" key="4">
    <source>
        <dbReference type="Google" id="ProtNLM"/>
    </source>
</evidence>
<keyword evidence="1" id="KW-0812">Transmembrane</keyword>
<evidence type="ECO:0000313" key="3">
    <source>
        <dbReference type="Proteomes" id="UP000284177"/>
    </source>
</evidence>
<accession>A0A419TAU7</accession>
<dbReference type="Proteomes" id="UP000284177">
    <property type="component" value="Unassembled WGS sequence"/>
</dbReference>
<feature type="transmembrane region" description="Helical" evidence="1">
    <location>
        <begin position="65"/>
        <end position="86"/>
    </location>
</feature>
<evidence type="ECO:0000256" key="1">
    <source>
        <dbReference type="SAM" id="Phobius"/>
    </source>
</evidence>
<keyword evidence="3" id="KW-1185">Reference proteome</keyword>
<proteinExistence type="predicted"/>
<evidence type="ECO:0000313" key="2">
    <source>
        <dbReference type="EMBL" id="RKD34609.1"/>
    </source>
</evidence>
<name>A0A419TAU7_9FIRM</name>
<dbReference type="RefSeq" id="WP_120166674.1">
    <property type="nucleotide sequence ID" value="NZ_MCIB01000001.1"/>
</dbReference>
<dbReference type="AlphaFoldDB" id="A0A419TAU7"/>
<keyword evidence="1" id="KW-1133">Transmembrane helix</keyword>
<dbReference type="Pfam" id="PF03956">
    <property type="entry name" value="Lys_export"/>
    <property type="match status" value="1"/>
</dbReference>
<comment type="caution">
    <text evidence="2">The sequence shown here is derived from an EMBL/GenBank/DDBJ whole genome shotgun (WGS) entry which is preliminary data.</text>
</comment>
<keyword evidence="1" id="KW-0472">Membrane</keyword>
<dbReference type="InterPro" id="IPR005642">
    <property type="entry name" value="LysO"/>
</dbReference>
<dbReference type="OrthoDB" id="1958093at2"/>
<dbReference type="EMBL" id="MCIB01000001">
    <property type="protein sequence ID" value="RKD34609.1"/>
    <property type="molecule type" value="Genomic_DNA"/>
</dbReference>
<feature type="transmembrane region" description="Helical" evidence="1">
    <location>
        <begin position="35"/>
        <end position="53"/>
    </location>
</feature>
<organism evidence="2 3">
    <name type="scientific">Thermohalobacter berrensis</name>
    <dbReference type="NCBI Taxonomy" id="99594"/>
    <lineage>
        <taxon>Bacteria</taxon>
        <taxon>Bacillati</taxon>
        <taxon>Bacillota</taxon>
        <taxon>Tissierellia</taxon>
        <taxon>Tissierellales</taxon>
        <taxon>Thermohalobacteraceae</taxon>
        <taxon>Thermohalobacter</taxon>
    </lineage>
</organism>
<gene>
    <name evidence="2" type="ORF">BET03_01930</name>
</gene>
<sequence>MGFRLALYLIILLIGVIIGSKNIINKKIGNSLDKIQKVCLLFLLFIMGIRIGIDDRVVSNFLKLGFKAILISILGIVLSVFLVKLVKDIVFKKSKEVKNCRES</sequence>
<feature type="transmembrane region" description="Helical" evidence="1">
    <location>
        <begin position="6"/>
        <end position="23"/>
    </location>
</feature>
<protein>
    <recommendedName>
        <fullName evidence="4">DUF340 domain-containing protein</fullName>
    </recommendedName>
</protein>